<protein>
    <recommendedName>
        <fullName evidence="4">Conjugal transfer protein</fullName>
    </recommendedName>
</protein>
<dbReference type="EMBL" id="CP042382">
    <property type="protein sequence ID" value="QEA38636.1"/>
    <property type="molecule type" value="Genomic_DNA"/>
</dbReference>
<feature type="signal peptide" evidence="1">
    <location>
        <begin position="1"/>
        <end position="49"/>
    </location>
</feature>
<dbReference type="OrthoDB" id="8910666at2"/>
<dbReference type="InterPro" id="IPR019110">
    <property type="entry name" value="Uncharacterised_RAQPRD"/>
</dbReference>
<dbReference type="NCBIfam" id="TIGR01690">
    <property type="entry name" value="ICE_RAQPRD"/>
    <property type="match status" value="1"/>
</dbReference>
<sequence>MGPCRHHSRLDSIMTLRKYTPLFGKGSPGKSFLLLGLLLASTISISAQADDVDEVQRRDLALIQTQIEQIKVVVARVDARQRQADPATTRLYFDIPRLRADLDSITTGIDTYLAPDRLLPRRPRPLVGDYLDDRGQ</sequence>
<proteinExistence type="predicted"/>
<evidence type="ECO:0000313" key="2">
    <source>
        <dbReference type="EMBL" id="QEA38636.1"/>
    </source>
</evidence>
<evidence type="ECO:0008006" key="4">
    <source>
        <dbReference type="Google" id="ProtNLM"/>
    </source>
</evidence>
<name>A0A5B8SPE4_9GAMM</name>
<evidence type="ECO:0000313" key="3">
    <source>
        <dbReference type="Proteomes" id="UP000321272"/>
    </source>
</evidence>
<reference evidence="2 3" key="1">
    <citation type="submission" date="2019-06" db="EMBL/GenBank/DDBJ databases">
        <title>Genome analyses of bacteria isolated from kimchi.</title>
        <authorList>
            <person name="Lee S."/>
            <person name="Ahn S."/>
            <person name="Roh S."/>
        </authorList>
    </citation>
    <scope>NUCLEOTIDE SEQUENCE [LARGE SCALE GENOMIC DNA]</scope>
    <source>
        <strain evidence="2 3">CBA4606</strain>
    </source>
</reference>
<dbReference type="Proteomes" id="UP000321272">
    <property type="component" value="Chromosome"/>
</dbReference>
<organism evidence="2 3">
    <name type="scientific">Pistricoccus aurantiacus</name>
    <dbReference type="NCBI Taxonomy" id="1883414"/>
    <lineage>
        <taxon>Bacteria</taxon>
        <taxon>Pseudomonadati</taxon>
        <taxon>Pseudomonadota</taxon>
        <taxon>Gammaproteobacteria</taxon>
        <taxon>Oceanospirillales</taxon>
        <taxon>Halomonadaceae</taxon>
        <taxon>Pistricoccus</taxon>
    </lineage>
</organism>
<evidence type="ECO:0000256" key="1">
    <source>
        <dbReference type="SAM" id="SignalP"/>
    </source>
</evidence>
<dbReference type="AlphaFoldDB" id="A0A5B8SPE4"/>
<accession>A0A5B8SPE4</accession>
<keyword evidence="3" id="KW-1185">Reference proteome</keyword>
<dbReference type="Pfam" id="PF09686">
    <property type="entry name" value="Plasmid_RAQPRD"/>
    <property type="match status" value="1"/>
</dbReference>
<keyword evidence="1" id="KW-0732">Signal</keyword>
<feature type="chain" id="PRO_5022819856" description="Conjugal transfer protein" evidence="1">
    <location>
        <begin position="50"/>
        <end position="136"/>
    </location>
</feature>
<dbReference type="KEGG" id="paur:FGL86_05785"/>
<gene>
    <name evidence="2" type="ORF">FGL86_05785</name>
</gene>